<name>C4XNY0_SOLM1</name>
<dbReference type="EC" id="3.1.2.20" evidence="5"/>
<dbReference type="GO" id="GO:0047617">
    <property type="term" value="F:fatty acyl-CoA hydrolase activity"/>
    <property type="evidence" value="ECO:0007669"/>
    <property type="project" value="UniProtKB-EC"/>
</dbReference>
<dbReference type="STRING" id="573370.DMR_39900"/>
<feature type="domain" description="Thioesterase" evidence="8">
    <location>
        <begin position="76"/>
        <end position="145"/>
    </location>
</feature>
<protein>
    <recommendedName>
        <fullName evidence="6">Medium/long-chain acyl-CoA thioesterase YigI</fullName>
        <ecNumber evidence="5">3.1.2.20</ecNumber>
    </recommendedName>
</protein>
<dbReference type="Pfam" id="PF03061">
    <property type="entry name" value="4HBT"/>
    <property type="match status" value="1"/>
</dbReference>
<reference evidence="9 10" key="1">
    <citation type="journal article" date="2009" name="Genome Res.">
        <title>Whole genome sequence of Desulfovibrio magneticus strain RS-1 revealed common gene clusters in magnetotactic bacteria.</title>
        <authorList>
            <person name="Nakazawa H."/>
            <person name="Arakaki A."/>
            <person name="Narita-Yamada S."/>
            <person name="Yashiro I."/>
            <person name="Jinno K."/>
            <person name="Aoki N."/>
            <person name="Tsuruyama A."/>
            <person name="Okamura Y."/>
            <person name="Tanikawa S."/>
            <person name="Fujita N."/>
            <person name="Takeyama H."/>
            <person name="Matsunaga T."/>
        </authorList>
    </citation>
    <scope>NUCLEOTIDE SEQUENCE [LARGE SCALE GENOMIC DNA]</scope>
    <source>
        <strain evidence="10">ATCC 700980 / DSM 13731 / RS-1</strain>
    </source>
</reference>
<dbReference type="AlphaFoldDB" id="C4XNY0"/>
<dbReference type="NCBIfam" id="TIGR00369">
    <property type="entry name" value="unchar_dom_1"/>
    <property type="match status" value="1"/>
</dbReference>
<dbReference type="HOGENOM" id="CLU_089876_7_1_7"/>
<comment type="similarity">
    <text evidence="4">Belongs to the YigI thioesterase family.</text>
</comment>
<evidence type="ECO:0000313" key="9">
    <source>
        <dbReference type="EMBL" id="BAH77481.1"/>
    </source>
</evidence>
<dbReference type="eggNOG" id="COG2050">
    <property type="taxonomic scope" value="Bacteria"/>
</dbReference>
<evidence type="ECO:0000256" key="4">
    <source>
        <dbReference type="ARBA" id="ARBA00038381"/>
    </source>
</evidence>
<dbReference type="Gene3D" id="3.10.129.10">
    <property type="entry name" value="Hotdog Thioesterase"/>
    <property type="match status" value="1"/>
</dbReference>
<organism evidence="9 10">
    <name type="scientific">Solidesulfovibrio magneticus (strain ATCC 700980 / DSM 13731 / RS-1)</name>
    <name type="common">Desulfovibrio magneticus</name>
    <dbReference type="NCBI Taxonomy" id="573370"/>
    <lineage>
        <taxon>Bacteria</taxon>
        <taxon>Pseudomonadati</taxon>
        <taxon>Thermodesulfobacteriota</taxon>
        <taxon>Desulfovibrionia</taxon>
        <taxon>Desulfovibrionales</taxon>
        <taxon>Desulfovibrionaceae</taxon>
        <taxon>Solidesulfovibrio</taxon>
    </lineage>
</organism>
<comment type="catalytic activity">
    <reaction evidence="2">
        <text>a fatty acyl-CoA + H2O = a fatty acid + CoA + H(+)</text>
        <dbReference type="Rhea" id="RHEA:16781"/>
        <dbReference type="ChEBI" id="CHEBI:15377"/>
        <dbReference type="ChEBI" id="CHEBI:15378"/>
        <dbReference type="ChEBI" id="CHEBI:28868"/>
        <dbReference type="ChEBI" id="CHEBI:57287"/>
        <dbReference type="ChEBI" id="CHEBI:77636"/>
        <dbReference type="EC" id="3.1.2.20"/>
    </reaction>
</comment>
<dbReference type="Proteomes" id="UP000009071">
    <property type="component" value="Chromosome"/>
</dbReference>
<evidence type="ECO:0000256" key="7">
    <source>
        <dbReference type="ARBA" id="ARBA00048062"/>
    </source>
</evidence>
<evidence type="ECO:0000256" key="2">
    <source>
        <dbReference type="ARBA" id="ARBA00035880"/>
    </source>
</evidence>
<dbReference type="KEGG" id="dma:DMR_39900"/>
<evidence type="ECO:0000256" key="6">
    <source>
        <dbReference type="ARBA" id="ARBA00040062"/>
    </source>
</evidence>
<evidence type="ECO:0000313" key="10">
    <source>
        <dbReference type="Proteomes" id="UP000009071"/>
    </source>
</evidence>
<dbReference type="InterPro" id="IPR029069">
    <property type="entry name" value="HotDog_dom_sf"/>
</dbReference>
<comment type="catalytic activity">
    <reaction evidence="3">
        <text>a long-chain fatty acyl-CoA + H2O = a long-chain fatty acid + CoA + H(+)</text>
        <dbReference type="Rhea" id="RHEA:67680"/>
        <dbReference type="ChEBI" id="CHEBI:15377"/>
        <dbReference type="ChEBI" id="CHEBI:15378"/>
        <dbReference type="ChEBI" id="CHEBI:57287"/>
        <dbReference type="ChEBI" id="CHEBI:57560"/>
        <dbReference type="ChEBI" id="CHEBI:83139"/>
    </reaction>
</comment>
<gene>
    <name evidence="9" type="ordered locus">DMR_39900</name>
</gene>
<dbReference type="SUPFAM" id="SSF54637">
    <property type="entry name" value="Thioesterase/thiol ester dehydrase-isomerase"/>
    <property type="match status" value="1"/>
</dbReference>
<dbReference type="InterPro" id="IPR006683">
    <property type="entry name" value="Thioestr_dom"/>
</dbReference>
<dbReference type="InterPro" id="IPR003736">
    <property type="entry name" value="PAAI_dom"/>
</dbReference>
<dbReference type="PANTHER" id="PTHR43240:SF20">
    <property type="entry name" value="MEDIUM_LONG-CHAIN ACYL-COA THIOESTERASE YIGI"/>
    <property type="match status" value="1"/>
</dbReference>
<comment type="catalytic activity">
    <reaction evidence="7">
        <text>a medium-chain fatty acyl-CoA + H2O = a medium-chain fatty acid + CoA + H(+)</text>
        <dbReference type="Rhea" id="RHEA:68184"/>
        <dbReference type="ChEBI" id="CHEBI:15377"/>
        <dbReference type="ChEBI" id="CHEBI:15378"/>
        <dbReference type="ChEBI" id="CHEBI:57287"/>
        <dbReference type="ChEBI" id="CHEBI:59558"/>
        <dbReference type="ChEBI" id="CHEBI:90546"/>
    </reaction>
</comment>
<dbReference type="PANTHER" id="PTHR43240">
    <property type="entry name" value="1,4-DIHYDROXY-2-NAPHTHOYL-COA THIOESTERASE 1"/>
    <property type="match status" value="1"/>
</dbReference>
<keyword evidence="1" id="KW-0378">Hydrolase</keyword>
<evidence type="ECO:0000256" key="5">
    <source>
        <dbReference type="ARBA" id="ARBA00038894"/>
    </source>
</evidence>
<dbReference type="CDD" id="cd03443">
    <property type="entry name" value="PaaI_thioesterase"/>
    <property type="match status" value="1"/>
</dbReference>
<proteinExistence type="inferred from homology"/>
<evidence type="ECO:0000256" key="3">
    <source>
        <dbReference type="ARBA" id="ARBA00036002"/>
    </source>
</evidence>
<sequence length="163" mass="17986">MSVRPAGLRTSRLGTASQRALQGEKMDFKVLADLIENGLPFQKMLGIRVAEIVEGRVRLFIPFREDLIGDARRPAIHGGVISTLADVCAGFAVWTRCALDDRIATIDLRVDYLRPATARDLYAEATVRLLGNRVGNAQVALWSEGSPDEHVAEGRGVYNIRRK</sequence>
<keyword evidence="10" id="KW-1185">Reference proteome</keyword>
<dbReference type="EMBL" id="AP010904">
    <property type="protein sequence ID" value="BAH77481.1"/>
    <property type="molecule type" value="Genomic_DNA"/>
</dbReference>
<evidence type="ECO:0000259" key="8">
    <source>
        <dbReference type="Pfam" id="PF03061"/>
    </source>
</evidence>
<evidence type="ECO:0000256" key="1">
    <source>
        <dbReference type="ARBA" id="ARBA00022801"/>
    </source>
</evidence>
<accession>C4XNY0</accession>